<dbReference type="SUPFAM" id="SSF47203">
    <property type="entry name" value="Acyl-CoA dehydrogenase C-terminal domain-like"/>
    <property type="match status" value="1"/>
</dbReference>
<feature type="domain" description="Acyl-CoA dehydrogenase/oxidase C-terminal" evidence="5">
    <location>
        <begin position="196"/>
        <end position="307"/>
    </location>
</feature>
<dbReference type="Proteomes" id="UP000659061">
    <property type="component" value="Unassembled WGS sequence"/>
</dbReference>
<name>A0A8I0FTR5_9ACTN</name>
<comment type="caution">
    <text evidence="6">The sequence shown here is derived from an EMBL/GenBank/DDBJ whole genome shotgun (WGS) entry which is preliminary data.</text>
</comment>
<sequence length="359" mass="38033">MSDLSRELFTALNDIVTARAARDGHEAIATWSPDLWSTLDDQGYTSIDPDEPEVGLAEFCAVATAVGTHALGLPLVEAGLAAWLASAADLKLPAGLVVPAVSTGDVLTVVEQDDDGLVVEGTLRRVPWARHAELVLAFVETESGRRLVALEPLDVTEGANLAGEPRDTVTVERQRVGAAQVGSTEGVDLREARARGALLRAAAAAGAMDTIAELVVEYAGQRHQFGQPIGAFQAIQQHVVTVAQAAAATRAAVESTVAAAPDHRVLAAASAKVTLGIQAGRLARSAHQVFGAIGATEEHRLHLLTRRLWSWQDEYGTQHEWSHFLGERLVFPEAPGLWEVLTPPHPAVTARGVGESAPW</sequence>
<dbReference type="PANTHER" id="PTHR43884:SF20">
    <property type="entry name" value="ACYL-COA DEHYDROGENASE FADE28"/>
    <property type="match status" value="1"/>
</dbReference>
<dbReference type="SUPFAM" id="SSF56645">
    <property type="entry name" value="Acyl-CoA dehydrogenase NM domain-like"/>
    <property type="match status" value="1"/>
</dbReference>
<proteinExistence type="inferred from homology"/>
<dbReference type="AlphaFoldDB" id="A0A8I0FTR5"/>
<dbReference type="EMBL" id="JACWMT010000001">
    <property type="protein sequence ID" value="MBD1268616.1"/>
    <property type="molecule type" value="Genomic_DNA"/>
</dbReference>
<dbReference type="Proteomes" id="UP000587211">
    <property type="component" value="Unassembled WGS sequence"/>
</dbReference>
<evidence type="ECO:0000256" key="2">
    <source>
        <dbReference type="ARBA" id="ARBA00022630"/>
    </source>
</evidence>
<dbReference type="Gene3D" id="1.20.140.10">
    <property type="entry name" value="Butyryl-CoA Dehydrogenase, subunit A, domain 3"/>
    <property type="match status" value="1"/>
</dbReference>
<keyword evidence="3" id="KW-0274">FAD</keyword>
<evidence type="ECO:0000313" key="6">
    <source>
        <dbReference type="EMBL" id="MBD1268616.1"/>
    </source>
</evidence>
<evidence type="ECO:0000313" key="7">
    <source>
        <dbReference type="EMBL" id="NYI37477.1"/>
    </source>
</evidence>
<comment type="similarity">
    <text evidence="1">Belongs to the acyl-CoA dehydrogenase family.</text>
</comment>
<evidence type="ECO:0000313" key="8">
    <source>
        <dbReference type="Proteomes" id="UP000587211"/>
    </source>
</evidence>
<dbReference type="InterPro" id="IPR036250">
    <property type="entry name" value="AcylCo_DH-like_C"/>
</dbReference>
<gene>
    <name evidence="7" type="ORF">BJ975_000852</name>
    <name evidence="6" type="ORF">IDH50_00035</name>
</gene>
<evidence type="ECO:0000259" key="5">
    <source>
        <dbReference type="Pfam" id="PF00441"/>
    </source>
</evidence>
<keyword evidence="4" id="KW-0560">Oxidoreductase</keyword>
<dbReference type="InterPro" id="IPR009075">
    <property type="entry name" value="AcylCo_DH/oxidase_C"/>
</dbReference>
<evidence type="ECO:0000313" key="9">
    <source>
        <dbReference type="Proteomes" id="UP000659061"/>
    </source>
</evidence>
<dbReference type="InterPro" id="IPR009100">
    <property type="entry name" value="AcylCoA_DH/oxidase_NM_dom_sf"/>
</dbReference>
<evidence type="ECO:0000256" key="3">
    <source>
        <dbReference type="ARBA" id="ARBA00022827"/>
    </source>
</evidence>
<protein>
    <submittedName>
        <fullName evidence="6">Acyl-CoA/acyl-ACP dehydrogenase</fullName>
    </submittedName>
    <submittedName>
        <fullName evidence="7">Alkylation response protein AidB-like acyl-CoA dehydrogenase</fullName>
    </submittedName>
</protein>
<dbReference type="PANTHER" id="PTHR43884">
    <property type="entry name" value="ACYL-COA DEHYDROGENASE"/>
    <property type="match status" value="1"/>
</dbReference>
<dbReference type="RefSeq" id="WP_179423985.1">
    <property type="nucleotide sequence ID" value="NZ_BAAAMP010000002.1"/>
</dbReference>
<dbReference type="EMBL" id="JACBZN010000001">
    <property type="protein sequence ID" value="NYI37477.1"/>
    <property type="molecule type" value="Genomic_DNA"/>
</dbReference>
<reference evidence="6" key="2">
    <citation type="submission" date="2020-09" db="EMBL/GenBank/DDBJ databases">
        <title>Novel species in genus Aeromicrobium.</title>
        <authorList>
            <person name="Zhang G."/>
        </authorList>
    </citation>
    <scope>NUCLEOTIDE SEQUENCE</scope>
    <source>
        <strain evidence="6">SSW1-57</strain>
    </source>
</reference>
<evidence type="ECO:0000256" key="1">
    <source>
        <dbReference type="ARBA" id="ARBA00009347"/>
    </source>
</evidence>
<accession>A0A8I0FTR5</accession>
<evidence type="ECO:0000256" key="4">
    <source>
        <dbReference type="ARBA" id="ARBA00023002"/>
    </source>
</evidence>
<dbReference type="GO" id="GO:0003995">
    <property type="term" value="F:acyl-CoA dehydrogenase activity"/>
    <property type="evidence" value="ECO:0007669"/>
    <property type="project" value="TreeGrafter"/>
</dbReference>
<organism evidence="6 9">
    <name type="scientific">Aeromicrobium tamlense</name>
    <dbReference type="NCBI Taxonomy" id="375541"/>
    <lineage>
        <taxon>Bacteria</taxon>
        <taxon>Bacillati</taxon>
        <taxon>Actinomycetota</taxon>
        <taxon>Actinomycetes</taxon>
        <taxon>Propionibacteriales</taxon>
        <taxon>Nocardioidaceae</taxon>
        <taxon>Aeromicrobium</taxon>
    </lineage>
</organism>
<keyword evidence="8" id="KW-1185">Reference proteome</keyword>
<dbReference type="Pfam" id="PF00441">
    <property type="entry name" value="Acyl-CoA_dh_1"/>
    <property type="match status" value="1"/>
</dbReference>
<keyword evidence="2" id="KW-0285">Flavoprotein</keyword>
<reference evidence="7 8" key="1">
    <citation type="submission" date="2020-07" db="EMBL/GenBank/DDBJ databases">
        <title>Sequencing the genomes of 1000 actinobacteria strains.</title>
        <authorList>
            <person name="Klenk H.-P."/>
        </authorList>
    </citation>
    <scope>NUCLEOTIDE SEQUENCE [LARGE SCALE GENOMIC DNA]</scope>
    <source>
        <strain evidence="7 8">DSM 19087</strain>
    </source>
</reference>